<sequence length="129" mass="14233">KEIFLSRNVTHHDNILPYTPSTNQFTCHYHTSCDPDPVHDASITIPHQITASPSPTLVHNIPNEPPDTNTTMSDPAPIPIEHENSSEPPATDTILPAFDPITISQDTSPQPTHRPTRDKHAPSYLSDCV</sequence>
<reference evidence="2 3" key="1">
    <citation type="journal article" date="2018" name="Front. Plant Sci.">
        <title>Red Clover (Trifolium pratense) and Zigzag Clover (T. medium) - A Picture of Genomic Similarities and Differences.</title>
        <authorList>
            <person name="Dluhosova J."/>
            <person name="Istvanek J."/>
            <person name="Nedelnik J."/>
            <person name="Repkova J."/>
        </authorList>
    </citation>
    <scope>NUCLEOTIDE SEQUENCE [LARGE SCALE GENOMIC DNA]</scope>
    <source>
        <strain evidence="3">cv. 10/8</strain>
        <tissue evidence="2">Leaf</tissue>
    </source>
</reference>
<evidence type="ECO:0000313" key="3">
    <source>
        <dbReference type="Proteomes" id="UP000265520"/>
    </source>
</evidence>
<feature type="non-terminal residue" evidence="2">
    <location>
        <position position="1"/>
    </location>
</feature>
<proteinExistence type="predicted"/>
<accession>A0A392RBG1</accession>
<evidence type="ECO:0000313" key="2">
    <source>
        <dbReference type="EMBL" id="MCI33462.1"/>
    </source>
</evidence>
<dbReference type="AlphaFoldDB" id="A0A392RBG1"/>
<comment type="caution">
    <text evidence="2">The sequence shown here is derived from an EMBL/GenBank/DDBJ whole genome shotgun (WGS) entry which is preliminary data.</text>
</comment>
<evidence type="ECO:0000256" key="1">
    <source>
        <dbReference type="SAM" id="MobiDB-lite"/>
    </source>
</evidence>
<feature type="compositionally biased region" description="Polar residues" evidence="1">
    <location>
        <begin position="102"/>
        <end position="113"/>
    </location>
</feature>
<protein>
    <submittedName>
        <fullName evidence="2">Uncharacterized protein</fullName>
    </submittedName>
</protein>
<dbReference type="EMBL" id="LXQA010204555">
    <property type="protein sequence ID" value="MCI33462.1"/>
    <property type="molecule type" value="Genomic_DNA"/>
</dbReference>
<organism evidence="2 3">
    <name type="scientific">Trifolium medium</name>
    <dbReference type="NCBI Taxonomy" id="97028"/>
    <lineage>
        <taxon>Eukaryota</taxon>
        <taxon>Viridiplantae</taxon>
        <taxon>Streptophyta</taxon>
        <taxon>Embryophyta</taxon>
        <taxon>Tracheophyta</taxon>
        <taxon>Spermatophyta</taxon>
        <taxon>Magnoliopsida</taxon>
        <taxon>eudicotyledons</taxon>
        <taxon>Gunneridae</taxon>
        <taxon>Pentapetalae</taxon>
        <taxon>rosids</taxon>
        <taxon>fabids</taxon>
        <taxon>Fabales</taxon>
        <taxon>Fabaceae</taxon>
        <taxon>Papilionoideae</taxon>
        <taxon>50 kb inversion clade</taxon>
        <taxon>NPAAA clade</taxon>
        <taxon>Hologalegina</taxon>
        <taxon>IRL clade</taxon>
        <taxon>Trifolieae</taxon>
        <taxon>Trifolium</taxon>
    </lineage>
</organism>
<name>A0A392RBG1_9FABA</name>
<dbReference type="Proteomes" id="UP000265520">
    <property type="component" value="Unassembled WGS sequence"/>
</dbReference>
<feature type="region of interest" description="Disordered" evidence="1">
    <location>
        <begin position="49"/>
        <end position="129"/>
    </location>
</feature>
<keyword evidence="3" id="KW-1185">Reference proteome</keyword>